<gene>
    <name evidence="1" type="ORF">HMPREF0446_01352</name>
</gene>
<dbReference type="InterPro" id="IPR012674">
    <property type="entry name" value="Calycin"/>
</dbReference>
<proteinExistence type="predicted"/>
<comment type="caution">
    <text evidence="1">The sequence shown here is derived from an EMBL/GenBank/DDBJ whole genome shotgun (WGS) entry which is preliminary data.</text>
</comment>
<dbReference type="InterPro" id="IPR015231">
    <property type="entry name" value="DUF1934"/>
</dbReference>
<dbReference type="EMBL" id="ACRF02000003">
    <property type="protein sequence ID" value="EEW92507.1"/>
    <property type="molecule type" value="Genomic_DNA"/>
</dbReference>
<evidence type="ECO:0008006" key="3">
    <source>
        <dbReference type="Google" id="ProtNLM"/>
    </source>
</evidence>
<evidence type="ECO:0000313" key="1">
    <source>
        <dbReference type="EMBL" id="EEW92507.1"/>
    </source>
</evidence>
<keyword evidence="2" id="KW-1185">Reference proteome</keyword>
<protein>
    <recommendedName>
        <fullName evidence="3">DUF1934 domain-containing protein</fullName>
    </recommendedName>
</protein>
<name>D0BN17_9LACT</name>
<organism evidence="1 2">
    <name type="scientific">Granulicatella elegans ATCC 700633</name>
    <dbReference type="NCBI Taxonomy" id="626369"/>
    <lineage>
        <taxon>Bacteria</taxon>
        <taxon>Bacillati</taxon>
        <taxon>Bacillota</taxon>
        <taxon>Bacilli</taxon>
        <taxon>Lactobacillales</taxon>
        <taxon>Carnobacteriaceae</taxon>
        <taxon>Granulicatella</taxon>
    </lineage>
</organism>
<reference evidence="1" key="1">
    <citation type="submission" date="2009-09" db="EMBL/GenBank/DDBJ databases">
        <authorList>
            <consortium name="The Broad Institute Genome Sequencing Platform"/>
            <person name="Ward D."/>
            <person name="Feldgarden M."/>
            <person name="Earl A."/>
            <person name="Young S.K."/>
            <person name="Zeng Q."/>
            <person name="Koehrsen M."/>
            <person name="Alvarado L."/>
            <person name="Berlin A."/>
            <person name="Bochicchio J."/>
            <person name="Borenstein D."/>
            <person name="Chapman S.B."/>
            <person name="Chen Z."/>
            <person name="Engels R."/>
            <person name="Freedman E."/>
            <person name="Gellesch M."/>
            <person name="Goldberg J."/>
            <person name="Griggs A."/>
            <person name="Gujja S."/>
            <person name="Heilman E."/>
            <person name="Heiman D."/>
            <person name="Hepburn T."/>
            <person name="Howarth C."/>
            <person name="Jen D."/>
            <person name="Larson L."/>
            <person name="Lewis B."/>
            <person name="Mehta T."/>
            <person name="Park D."/>
            <person name="Pearson M."/>
            <person name="Roberts A."/>
            <person name="Saif S."/>
            <person name="Shea T."/>
            <person name="Shenoy N."/>
            <person name="Sisk P."/>
            <person name="Stolte C."/>
            <person name="Sykes S."/>
            <person name="Thomson T."/>
            <person name="Walk T."/>
            <person name="White J."/>
            <person name="Yandava C."/>
            <person name="Sibley C.D."/>
            <person name="Field T.R."/>
            <person name="Grinwis M."/>
            <person name="Eshaghurshan C.S."/>
            <person name="Surette M.G."/>
            <person name="Haas B."/>
            <person name="Nusbaum C."/>
            <person name="Birren B."/>
        </authorList>
    </citation>
    <scope>NUCLEOTIDE SEQUENCE [LARGE SCALE GENOMIC DNA]</scope>
    <source>
        <strain evidence="1">ATCC 700633</strain>
    </source>
</reference>
<dbReference type="RefSeq" id="WP_006703628.1">
    <property type="nucleotide sequence ID" value="NZ_KI391971.1"/>
</dbReference>
<accession>D0BN17</accession>
<dbReference type="STRING" id="626369.HMPREF0446_01352"/>
<dbReference type="HOGENOM" id="CLU_1872531_0_0_9"/>
<evidence type="ECO:0000313" key="2">
    <source>
        <dbReference type="Proteomes" id="UP000002939"/>
    </source>
</evidence>
<reference evidence="1" key="2">
    <citation type="submission" date="2011-10" db="EMBL/GenBank/DDBJ databases">
        <title>The Genome Sequence of Granulicatella elegans ATCC 700633.</title>
        <authorList>
            <consortium name="The Broad Institute Genome Sequencing Platform"/>
            <consortium name="The Broad Institute Genome Sequencing Center for Infectious Disease"/>
            <person name="Earl A."/>
            <person name="Ward D."/>
            <person name="Feldgarden M."/>
            <person name="Gevers D."/>
            <person name="Sibley C.D."/>
            <person name="Field T.R."/>
            <person name="Grinwis M."/>
            <person name="Eshaghurshan C.S."/>
            <person name="Surette M.G."/>
            <person name="Young S.K."/>
            <person name="Zeng Q."/>
            <person name="Gargeya S."/>
            <person name="Fitzgerald M."/>
            <person name="Haas B."/>
            <person name="Abouelleil A."/>
            <person name="Alvarado L."/>
            <person name="Arachchi H.M."/>
            <person name="Berlin A."/>
            <person name="Brown A."/>
            <person name="Chapman S.B."/>
            <person name="Chen Z."/>
            <person name="Dunbar C."/>
            <person name="Freedman E."/>
            <person name="Gearin G."/>
            <person name="Goldberg J."/>
            <person name="Griggs A."/>
            <person name="Gujja S."/>
            <person name="Heiman D."/>
            <person name="Howarth C."/>
            <person name="Larson L."/>
            <person name="Lui A."/>
            <person name="MacDonald P.J.P."/>
            <person name="Montmayeur A."/>
            <person name="Murphy C."/>
            <person name="Neiman D."/>
            <person name="Pearson M."/>
            <person name="Priest M."/>
            <person name="Roberts A."/>
            <person name="Saif S."/>
            <person name="Shea T."/>
            <person name="Shenoy N."/>
            <person name="Sisk P."/>
            <person name="Stolte C."/>
            <person name="Sykes S."/>
            <person name="Wortman J."/>
            <person name="Nusbaum C."/>
            <person name="Birren B."/>
        </authorList>
    </citation>
    <scope>NUCLEOTIDE SEQUENCE [LARGE SCALE GENOMIC DNA]</scope>
    <source>
        <strain evidence="1">ATCC 700633</strain>
    </source>
</reference>
<dbReference type="Proteomes" id="UP000002939">
    <property type="component" value="Unassembled WGS sequence"/>
</dbReference>
<sequence length="136" mass="15800">MIRVHTKIIQAGETLQTELEAKIESIEWKVENEQLALSYQEKETQTKVDLLVSNGEIQLFRKGEVASQLLFQHQKKTKGRYQLAQGQEILFEIKTKNVEVSSDWKKISFEYQLSQLGENLGEFTVNMEILKENIVQ</sequence>
<dbReference type="Gene3D" id="2.40.128.20">
    <property type="match status" value="1"/>
</dbReference>
<dbReference type="Pfam" id="PF09148">
    <property type="entry name" value="DUF1934"/>
    <property type="match status" value="1"/>
</dbReference>
<dbReference type="AlphaFoldDB" id="D0BN17"/>
<dbReference type="SUPFAM" id="SSF50814">
    <property type="entry name" value="Lipocalins"/>
    <property type="match status" value="1"/>
</dbReference>